<organism evidence="2 3">
    <name type="scientific">Flectobacillus roseus</name>
    <dbReference type="NCBI Taxonomy" id="502259"/>
    <lineage>
        <taxon>Bacteria</taxon>
        <taxon>Pseudomonadati</taxon>
        <taxon>Bacteroidota</taxon>
        <taxon>Cytophagia</taxon>
        <taxon>Cytophagales</taxon>
        <taxon>Flectobacillaceae</taxon>
        <taxon>Flectobacillus</taxon>
    </lineage>
</organism>
<dbReference type="EMBL" id="JASHIF010000004">
    <property type="protein sequence ID" value="MDI9858540.1"/>
    <property type="molecule type" value="Genomic_DNA"/>
</dbReference>
<dbReference type="RefSeq" id="WP_095167956.1">
    <property type="nucleotide sequence ID" value="NZ_JASHIF010000004.1"/>
</dbReference>
<gene>
    <name evidence="2" type="ORF">QM524_04915</name>
</gene>
<protein>
    <submittedName>
        <fullName evidence="2">LytTR family DNA-binding domain-containing protein</fullName>
    </submittedName>
</protein>
<dbReference type="PROSITE" id="PS50930">
    <property type="entry name" value="HTH_LYTTR"/>
    <property type="match status" value="1"/>
</dbReference>
<comment type="caution">
    <text evidence="2">The sequence shown here is derived from an EMBL/GenBank/DDBJ whole genome shotgun (WGS) entry which is preliminary data.</text>
</comment>
<dbReference type="PANTHER" id="PTHR37299">
    <property type="entry name" value="TRANSCRIPTIONAL REGULATOR-RELATED"/>
    <property type="match status" value="1"/>
</dbReference>
<dbReference type="InterPro" id="IPR007492">
    <property type="entry name" value="LytTR_DNA-bd_dom"/>
</dbReference>
<dbReference type="InterPro" id="IPR046947">
    <property type="entry name" value="LytR-like"/>
</dbReference>
<keyword evidence="2" id="KW-0238">DNA-binding</keyword>
<dbReference type="SMART" id="SM00850">
    <property type="entry name" value="LytTR"/>
    <property type="match status" value="1"/>
</dbReference>
<reference evidence="2 3" key="1">
    <citation type="submission" date="2023-05" db="EMBL/GenBank/DDBJ databases">
        <title>Novel species of genus Flectobacillus isolated from stream in China.</title>
        <authorList>
            <person name="Lu H."/>
        </authorList>
    </citation>
    <scope>NUCLEOTIDE SEQUENCE [LARGE SCALE GENOMIC DNA]</scope>
    <source>
        <strain evidence="2 3">KCTC 42575</strain>
    </source>
</reference>
<name>A0ABT6Y4Q7_9BACT</name>
<accession>A0ABT6Y4Q7</accession>
<evidence type="ECO:0000313" key="3">
    <source>
        <dbReference type="Proteomes" id="UP001236507"/>
    </source>
</evidence>
<dbReference type="Proteomes" id="UP001236507">
    <property type="component" value="Unassembled WGS sequence"/>
</dbReference>
<evidence type="ECO:0000259" key="1">
    <source>
        <dbReference type="PROSITE" id="PS50930"/>
    </source>
</evidence>
<feature type="domain" description="HTH LytTR-type" evidence="1">
    <location>
        <begin position="55"/>
        <end position="152"/>
    </location>
</feature>
<proteinExistence type="predicted"/>
<dbReference type="PANTHER" id="PTHR37299:SF1">
    <property type="entry name" value="STAGE 0 SPORULATION PROTEIN A HOMOLOG"/>
    <property type="match status" value="1"/>
</dbReference>
<evidence type="ECO:0000313" key="2">
    <source>
        <dbReference type="EMBL" id="MDI9858540.1"/>
    </source>
</evidence>
<dbReference type="Pfam" id="PF04397">
    <property type="entry name" value="LytTR"/>
    <property type="match status" value="1"/>
</dbReference>
<dbReference type="GO" id="GO:0003677">
    <property type="term" value="F:DNA binding"/>
    <property type="evidence" value="ECO:0007669"/>
    <property type="project" value="UniProtKB-KW"/>
</dbReference>
<keyword evidence="3" id="KW-1185">Reference proteome</keyword>
<dbReference type="Gene3D" id="2.40.50.1020">
    <property type="entry name" value="LytTr DNA-binding domain"/>
    <property type="match status" value="1"/>
</dbReference>
<sequence>MVTSRISNLPSIAVSVPSTEYNAYSLETLRLPKISDVVKRENIKEGFISLPVCCKKSISVAWKDITHLEATSNYTKFYFSNGKNLLVSRTMKDFLSKLDAEMFVRVHKSFAVNLNYIVQYDVKEDMFVELKSGAKISVSRRKKKDFLEKRRQYFEN</sequence>